<comment type="caution">
    <text evidence="1">The sequence shown here is derived from an EMBL/GenBank/DDBJ whole genome shotgun (WGS) entry which is preliminary data.</text>
</comment>
<protein>
    <submittedName>
        <fullName evidence="1">Uncharacterized protein</fullName>
    </submittedName>
</protein>
<sequence length="205" mass="23323">MFPVNSACQSAFNTLIGLPTKRIDAKMYNFQQPHVPAKFTDTGQTALYCRQNCEHLYKRIEITLRPGESYSFFYDGEGTFDRAYYYYASPRFVNTQITTTCTTNGTHITATITAAPDAEEGFHGVDWAVYARGSTYSRLWGYLVAFVRVEKEKHRCKTCYYCDSLPTEPGMEIQAHGWCRIYETSVLLDEACESARIRANAQSAD</sequence>
<reference evidence="1" key="1">
    <citation type="submission" date="2022-12" db="EMBL/GenBank/DDBJ databases">
        <title>Isolation and characterisation of novel Methanocorpusculum spp. from native Australian herbivores indicates the genus is ancestrally host-associated.</title>
        <authorList>
            <person name="Volmer J.G."/>
            <person name="Soo R.M."/>
            <person name="Evans P.N."/>
            <person name="Hoedt E.C."/>
            <person name="Astorga Alsina A.L."/>
            <person name="Woodcroft B.J."/>
            <person name="Tyson G.W."/>
            <person name="Hugenholtz P."/>
            <person name="Morrison M."/>
        </authorList>
    </citation>
    <scope>NUCLEOTIDE SEQUENCE</scope>
    <source>
        <strain evidence="1">MG</strain>
    </source>
</reference>
<name>A0ABT4IDA1_9EURY</name>
<proteinExistence type="predicted"/>
<organism evidence="1 2">
    <name type="scientific">Methanocorpusculum petauri</name>
    <dbReference type="NCBI Taxonomy" id="3002863"/>
    <lineage>
        <taxon>Archaea</taxon>
        <taxon>Methanobacteriati</taxon>
        <taxon>Methanobacteriota</taxon>
        <taxon>Stenosarchaea group</taxon>
        <taxon>Methanomicrobia</taxon>
        <taxon>Methanomicrobiales</taxon>
        <taxon>Methanocorpusculaceae</taxon>
        <taxon>Methanocorpusculum</taxon>
    </lineage>
</organism>
<dbReference type="Proteomes" id="UP001141422">
    <property type="component" value="Unassembled WGS sequence"/>
</dbReference>
<gene>
    <name evidence="1" type="ORF">O0S10_00605</name>
</gene>
<evidence type="ECO:0000313" key="2">
    <source>
        <dbReference type="Proteomes" id="UP001141422"/>
    </source>
</evidence>
<dbReference type="RefSeq" id="WP_268923945.1">
    <property type="nucleotide sequence ID" value="NZ_JAPTGB010000001.1"/>
</dbReference>
<keyword evidence="2" id="KW-1185">Reference proteome</keyword>
<dbReference type="EMBL" id="JAPTGB010000001">
    <property type="protein sequence ID" value="MCZ0859723.1"/>
    <property type="molecule type" value="Genomic_DNA"/>
</dbReference>
<accession>A0ABT4IDA1</accession>
<evidence type="ECO:0000313" key="1">
    <source>
        <dbReference type="EMBL" id="MCZ0859723.1"/>
    </source>
</evidence>